<organism evidence="9 10">
    <name type="scientific">Cylindrotheca closterium</name>
    <dbReference type="NCBI Taxonomy" id="2856"/>
    <lineage>
        <taxon>Eukaryota</taxon>
        <taxon>Sar</taxon>
        <taxon>Stramenopiles</taxon>
        <taxon>Ochrophyta</taxon>
        <taxon>Bacillariophyta</taxon>
        <taxon>Bacillariophyceae</taxon>
        <taxon>Bacillariophycidae</taxon>
        <taxon>Bacillariales</taxon>
        <taxon>Bacillariaceae</taxon>
        <taxon>Cylindrotheca</taxon>
    </lineage>
</organism>
<sequence length="559" mass="60712">MLRTLQLSLLLSSVLGTDASITPRIVGGQPTKKGAFPFMTHLSNREQVVRCGGTLISPRVVLTAAHCRETIIDAARVGLHNSNYLYDSGVEERSVIIEKVHPMFDNSTLEGDLMLLLLDEPVFEHEPVTLYQGEADFVPDQELWALGWGVTSAGKIADDLQMVQLDFLENEQCRRSSGFDQEGSFTTYLDYIFDDMLCTHFTDGNPRDACIGDSGGPILSVDRQQGSVTQVGTISWGMQCGDPNFPGVSTRVSSHYESFIRPWVCRLDEHALPSFNCTGIALDSVLSESKDPQEIAAGMVRLWIVIYMDCWPEEVAWTLELVQESGEKEIVAGRKKGNNNDWADTVSEYFDIPPARDYVFTIYDDYGDGLKYGGSYALLLGGPSVEYAEQILESGGNYGRMKSMQFSTPGFASPASAPTYSSAIPSDLPSLVPSTGPSTTSEIPSDMPSLVPSDMPSLVPSTYPTKAPITTALPSGSPTKISVSILAPSEESLQPTGSPTDVVGSLLAPSEVSSQPTSTPTFIMVSQLAPGEETEHPTESPKARAPTETTERFLRSRTQ</sequence>
<evidence type="ECO:0000256" key="6">
    <source>
        <dbReference type="SAM" id="MobiDB-lite"/>
    </source>
</evidence>
<dbReference type="GO" id="GO:0004252">
    <property type="term" value="F:serine-type endopeptidase activity"/>
    <property type="evidence" value="ECO:0007669"/>
    <property type="project" value="InterPro"/>
</dbReference>
<dbReference type="PRINTS" id="PR00722">
    <property type="entry name" value="CHYMOTRYPSIN"/>
</dbReference>
<feature type="chain" id="PRO_5041991613" description="Peptidase S1 domain-containing protein" evidence="7">
    <location>
        <begin position="20"/>
        <end position="559"/>
    </location>
</feature>
<accession>A0AAD2FMZ3</accession>
<dbReference type="SUPFAM" id="SSF50494">
    <property type="entry name" value="Trypsin-like serine proteases"/>
    <property type="match status" value="1"/>
</dbReference>
<dbReference type="Gene3D" id="2.40.10.10">
    <property type="entry name" value="Trypsin-like serine proteases"/>
    <property type="match status" value="1"/>
</dbReference>
<dbReference type="InterPro" id="IPR043504">
    <property type="entry name" value="Peptidase_S1_PA_chymotrypsin"/>
</dbReference>
<evidence type="ECO:0000256" key="4">
    <source>
        <dbReference type="ARBA" id="ARBA00023180"/>
    </source>
</evidence>
<feature type="signal peptide" evidence="7">
    <location>
        <begin position="1"/>
        <end position="19"/>
    </location>
</feature>
<dbReference type="Proteomes" id="UP001295423">
    <property type="component" value="Unassembled WGS sequence"/>
</dbReference>
<dbReference type="PANTHER" id="PTHR24276">
    <property type="entry name" value="POLYSERASE-RELATED"/>
    <property type="match status" value="1"/>
</dbReference>
<dbReference type="EMBL" id="CAKOGP040001714">
    <property type="protein sequence ID" value="CAJ1946688.1"/>
    <property type="molecule type" value="Genomic_DNA"/>
</dbReference>
<protein>
    <recommendedName>
        <fullName evidence="8">Peptidase S1 domain-containing protein</fullName>
    </recommendedName>
</protein>
<dbReference type="InterPro" id="IPR033116">
    <property type="entry name" value="TRYPSIN_SER"/>
</dbReference>
<dbReference type="AlphaFoldDB" id="A0AAD2FMZ3"/>
<evidence type="ECO:0000256" key="7">
    <source>
        <dbReference type="SAM" id="SignalP"/>
    </source>
</evidence>
<keyword evidence="10" id="KW-1185">Reference proteome</keyword>
<dbReference type="SMART" id="SM00020">
    <property type="entry name" value="Tryp_SPc"/>
    <property type="match status" value="1"/>
</dbReference>
<evidence type="ECO:0000256" key="3">
    <source>
        <dbReference type="ARBA" id="ARBA00023157"/>
    </source>
</evidence>
<keyword evidence="2" id="KW-0843">Virulence</keyword>
<keyword evidence="7" id="KW-0732">Signal</keyword>
<evidence type="ECO:0000313" key="10">
    <source>
        <dbReference type="Proteomes" id="UP001295423"/>
    </source>
</evidence>
<evidence type="ECO:0000256" key="2">
    <source>
        <dbReference type="ARBA" id="ARBA00023026"/>
    </source>
</evidence>
<dbReference type="PROSITE" id="PS00134">
    <property type="entry name" value="TRYPSIN_HIS"/>
    <property type="match status" value="1"/>
</dbReference>
<dbReference type="InterPro" id="IPR001314">
    <property type="entry name" value="Peptidase_S1A"/>
</dbReference>
<evidence type="ECO:0000256" key="1">
    <source>
        <dbReference type="ARBA" id="ARBA00007664"/>
    </source>
</evidence>
<gene>
    <name evidence="9" type="ORF">CYCCA115_LOCUS10788</name>
</gene>
<reference evidence="9" key="1">
    <citation type="submission" date="2023-08" db="EMBL/GenBank/DDBJ databases">
        <authorList>
            <person name="Audoor S."/>
            <person name="Bilcke G."/>
        </authorList>
    </citation>
    <scope>NUCLEOTIDE SEQUENCE</scope>
</reference>
<dbReference type="InterPro" id="IPR001254">
    <property type="entry name" value="Trypsin_dom"/>
</dbReference>
<dbReference type="InterPro" id="IPR018114">
    <property type="entry name" value="TRYPSIN_HIS"/>
</dbReference>
<dbReference type="InterPro" id="IPR050430">
    <property type="entry name" value="Peptidase_S1"/>
</dbReference>
<keyword evidence="3" id="KW-1015">Disulfide bond</keyword>
<dbReference type="PROSITE" id="PS50240">
    <property type="entry name" value="TRYPSIN_DOM"/>
    <property type="match status" value="1"/>
</dbReference>
<dbReference type="InterPro" id="IPR009003">
    <property type="entry name" value="Peptidase_S1_PA"/>
</dbReference>
<feature type="domain" description="Peptidase S1" evidence="8">
    <location>
        <begin position="25"/>
        <end position="269"/>
    </location>
</feature>
<keyword evidence="5" id="KW-0720">Serine protease</keyword>
<proteinExistence type="inferred from homology"/>
<keyword evidence="4" id="KW-0325">Glycoprotein</keyword>
<keyword evidence="5" id="KW-0645">Protease</keyword>
<name>A0AAD2FMZ3_9STRA</name>
<dbReference type="PANTHER" id="PTHR24276:SF98">
    <property type="entry name" value="FI18310P1-RELATED"/>
    <property type="match status" value="1"/>
</dbReference>
<feature type="compositionally biased region" description="Basic and acidic residues" evidence="6">
    <location>
        <begin position="533"/>
        <end position="542"/>
    </location>
</feature>
<evidence type="ECO:0000256" key="5">
    <source>
        <dbReference type="RuleBase" id="RU363034"/>
    </source>
</evidence>
<comment type="caution">
    <text evidence="9">The sequence shown here is derived from an EMBL/GenBank/DDBJ whole genome shotgun (WGS) entry which is preliminary data.</text>
</comment>
<evidence type="ECO:0000313" key="9">
    <source>
        <dbReference type="EMBL" id="CAJ1946688.1"/>
    </source>
</evidence>
<dbReference type="CDD" id="cd00190">
    <property type="entry name" value="Tryp_SPc"/>
    <property type="match status" value="1"/>
</dbReference>
<feature type="compositionally biased region" description="Basic and acidic residues" evidence="6">
    <location>
        <begin position="549"/>
        <end position="559"/>
    </location>
</feature>
<dbReference type="GO" id="GO:0006508">
    <property type="term" value="P:proteolysis"/>
    <property type="evidence" value="ECO:0007669"/>
    <property type="project" value="UniProtKB-KW"/>
</dbReference>
<comment type="similarity">
    <text evidence="1">Belongs to the peptidase S1 family.</text>
</comment>
<dbReference type="Pfam" id="PF00089">
    <property type="entry name" value="Trypsin"/>
    <property type="match status" value="1"/>
</dbReference>
<keyword evidence="5" id="KW-0378">Hydrolase</keyword>
<evidence type="ECO:0000259" key="8">
    <source>
        <dbReference type="PROSITE" id="PS50240"/>
    </source>
</evidence>
<dbReference type="PROSITE" id="PS00135">
    <property type="entry name" value="TRYPSIN_SER"/>
    <property type="match status" value="1"/>
</dbReference>
<feature type="region of interest" description="Disordered" evidence="6">
    <location>
        <begin position="525"/>
        <end position="559"/>
    </location>
</feature>